<organism evidence="2 3">
    <name type="scientific">Brevundimonas faecalis</name>
    <dbReference type="NCBI Taxonomy" id="947378"/>
    <lineage>
        <taxon>Bacteria</taxon>
        <taxon>Pseudomonadati</taxon>
        <taxon>Pseudomonadota</taxon>
        <taxon>Alphaproteobacteria</taxon>
        <taxon>Caulobacterales</taxon>
        <taxon>Caulobacteraceae</taxon>
        <taxon>Brevundimonas</taxon>
    </lineage>
</organism>
<keyword evidence="3" id="KW-1185">Reference proteome</keyword>
<accession>A0ABV2REE2</accession>
<evidence type="ECO:0008006" key="4">
    <source>
        <dbReference type="Google" id="ProtNLM"/>
    </source>
</evidence>
<evidence type="ECO:0000313" key="2">
    <source>
        <dbReference type="EMBL" id="MET4684944.1"/>
    </source>
</evidence>
<protein>
    <recommendedName>
        <fullName evidence="4">Lipoprotein</fullName>
    </recommendedName>
</protein>
<keyword evidence="1" id="KW-0732">Signal</keyword>
<name>A0ABV2REE2_9CAUL</name>
<dbReference type="PROSITE" id="PS51257">
    <property type="entry name" value="PROKAR_LIPOPROTEIN"/>
    <property type="match status" value="1"/>
</dbReference>
<dbReference type="Proteomes" id="UP001549313">
    <property type="component" value="Unassembled WGS sequence"/>
</dbReference>
<dbReference type="RefSeq" id="WP_354089908.1">
    <property type="nucleotide sequence ID" value="NZ_JBEPTF010000004.1"/>
</dbReference>
<comment type="caution">
    <text evidence="2">The sequence shown here is derived from an EMBL/GenBank/DDBJ whole genome shotgun (WGS) entry which is preliminary data.</text>
</comment>
<evidence type="ECO:0000256" key="1">
    <source>
        <dbReference type="SAM" id="SignalP"/>
    </source>
</evidence>
<proteinExistence type="predicted"/>
<evidence type="ECO:0000313" key="3">
    <source>
        <dbReference type="Proteomes" id="UP001549313"/>
    </source>
</evidence>
<sequence length="232" mass="24603">MIKKILGIAAILSLGACASPYVATPYDRAAHNVQSITMMDDALPEKAIAYEVASVGSNFGLIGALVDAGIQASRQDAVNDALVSIDFDAEERLERRMASALSTQGYTVAPLSGSTREKRDLLEAYPDASGVDAYLDVSVTHYGYLSSGAGQPFRPSVGAEVRLVKVSDRSTLMENIIVYNPLTPAEGVVTLAPNPQYAFSNRAELLENPARLAAGIEDALNQVADTAARLLQ</sequence>
<dbReference type="EMBL" id="JBEPTF010000004">
    <property type="protein sequence ID" value="MET4684944.1"/>
    <property type="molecule type" value="Genomic_DNA"/>
</dbReference>
<feature type="chain" id="PRO_5046436172" description="Lipoprotein" evidence="1">
    <location>
        <begin position="19"/>
        <end position="232"/>
    </location>
</feature>
<reference evidence="2 3" key="1">
    <citation type="submission" date="2024-06" db="EMBL/GenBank/DDBJ databases">
        <title>Sorghum-associated microbial communities from plants grown in Nebraska, USA.</title>
        <authorList>
            <person name="Schachtman D."/>
        </authorList>
    </citation>
    <scope>NUCLEOTIDE SEQUENCE [LARGE SCALE GENOMIC DNA]</scope>
    <source>
        <strain evidence="2 3">2814</strain>
    </source>
</reference>
<gene>
    <name evidence="2" type="ORF">ABIE19_002893</name>
</gene>
<feature type="signal peptide" evidence="1">
    <location>
        <begin position="1"/>
        <end position="18"/>
    </location>
</feature>